<dbReference type="EMBL" id="KN847043">
    <property type="protein sequence ID" value="KIW28167.1"/>
    <property type="molecule type" value="Genomic_DNA"/>
</dbReference>
<accession>A0A0D2ASN8</accession>
<dbReference type="GO" id="GO:0060090">
    <property type="term" value="F:molecular adaptor activity"/>
    <property type="evidence" value="ECO:0007669"/>
    <property type="project" value="TreeGrafter"/>
</dbReference>
<evidence type="ECO:0000256" key="5">
    <source>
        <dbReference type="ARBA" id="ARBA00023306"/>
    </source>
</evidence>
<evidence type="ECO:0000313" key="8">
    <source>
        <dbReference type="EMBL" id="KIW28167.1"/>
    </source>
</evidence>
<evidence type="ECO:0000259" key="7">
    <source>
        <dbReference type="Pfam" id="PF12859"/>
    </source>
</evidence>
<name>A0A0D2ASN8_9EURO</name>
<dbReference type="Pfam" id="PF12859">
    <property type="entry name" value="ANAPC1"/>
    <property type="match status" value="1"/>
</dbReference>
<feature type="region of interest" description="Disordered" evidence="6">
    <location>
        <begin position="1952"/>
        <end position="1982"/>
    </location>
</feature>
<evidence type="ECO:0000256" key="3">
    <source>
        <dbReference type="ARBA" id="ARBA00022737"/>
    </source>
</evidence>
<evidence type="ECO:0000256" key="2">
    <source>
        <dbReference type="ARBA" id="ARBA00022618"/>
    </source>
</evidence>
<dbReference type="GO" id="GO:0005680">
    <property type="term" value="C:anaphase-promoting complex"/>
    <property type="evidence" value="ECO:0007669"/>
    <property type="project" value="InterPro"/>
</dbReference>
<sequence length="2025" mass="224879">MSSIQSLGLHEPSALSYLIAASILPPDPPISLYKWTLSRVYDKHASSFVEEEILITEHCVVWSRNGAIERALNLSVEGETILHAFVTRFDQPGNHEKSSQQQHESVKLSERGLVVVFKTQVHIFLLSGDSYVFPLSFEVESAFPYPSGFILQRKLGDRESGGYVEHVHHDLSTINETLTSIGGNSSRPSLVLPEKRHSDPRLISTSTNGIPRTFSLTEIMSELGLVVWSPNRKGEALEECNALPRSEKLIFITAGDELGPESASDRPVCMALTFNEKNATFTVWHVSGDAMTGQQQPRSKKDSNTKTRASLRKSSNIYGRDPNTLRESLLGSRPLHPEGGPFSSLEEQKSFPVNDLASQLGPEFGDVGVQTRSARRVSSMLARTDLGSAADRNTFNDLAMGHAGRQSLNRAGRRGESIGSFNDRQSFGFRRRSSFPTNASIFSNGTSFLDISARGLLEEFDPLRQSTRLEDDTFDGSETNLPRSVGFFKVKSFPRRQPSPESNSAVEMKVLQLSPGSPFEQGGKRTRDVHLCVMDKSTQEMTIVRVLVKRHIQSNTRKSTVSKHSFELKVAEISRIPGIKDACTVVDRSIQRLVVLTQSRSQIVGLQLESPWSPSFEIGLPTRYAIYDPFLSSQSSSPRKDKDTGIRRVIPGKDVQIQSLLSSGIQAQIYAIDQDKRKHALGIRLAPRDPLVHKVLKMCDMVLGSNQQESLLVAFWEVSRWLKGREPPVTSEWTAMLVVLFSLGVPFISSQHPQSTPTRRRTKTALLRSSSGSAIDLTNYDLMHHADDEIPQRFGMQGPAWEWVSQKPHGTTTVTPKSKHSRAASTASFHESPPDKKNAFLIGCIALAREYTQTPTGESALGPEGYLPTSINKEREQRCNAIPSILLGLHLLYEEDKLNIMANPGRKDARNSLLIVLVQLGRWLGWKDWTSGSSTYYEHESAEVTDYLYDESLLDGLRIPAQPFPPPSIYDHFEKWIIGNPPAPFLTLTRLSGFPELSHHDHPLWWQAADLTPRTLALLSLMDQAKDQLSPQRAITVLLRSGFNERILSTLPDGVAAAFHQTIASNRYRADKIGDQVNQLVLGRSVTVQRGDDLSHHPYKSQLSPSSHEALKDYHAVCSSAIEAETLQRWDASSEADRHVISKLIFNEDRRFSEASKLVNQTRPPVVECTPEPGWSDVELLEAQKELAQHVTRRTLSVAAGRGMMHFNARVPLLTERVPIPAFSLQCIMKPSNAGEGTQAMTFSADKATFTEEKVCWAFFHNGASMGLMISNDAKGINTSWILYNKPPELTNRHAGFLLALGLNGHLKTLAKWVAFKYLTPKHTMTSVGLLLGLSASFLGTMDTLITRLLSVHVTRLLPSGAAELNLSPLTQTTGIMGIGLLYYNSQHRRMSEVMLSEIENDDPEEGVAFDNVLRDEGYRLAAGFSLGLINLGQGKRLHGLHDMGVVERLLTIAVGTKNVNMVHVLDRATAGAVMAIAFIFMKTNDSAIAKKVDVPDTLHLFDYVRPDIFLLRTLARHLIMWDSIQPTNDFIQASLPEPYRPRIDLKATKFLSTEDMPFFNIVAGICFAIGLRFAGSQRHDVRDLLVSYLDQFLRLSRLPAHNYDSRITLNSVRNCLDTLALSSATVMAGSGDLIIMRRLRALHGRTDRDTPFGSHLAAHMALGALFLAGGTRTFGTSNLGIASLCIAFYPIFPNDVLDNRGHLQALRHLWVLAAEGRCLVARDGDAGGSVSGGMTGRISLKNGETQSIRLPGLIPEFSTIKSIDIKGEGFWDGHLDFDAGGKTLREKIKSENAVNVVLRRRTAYDEPPKNLFTAELQAKAWAMGIPSVDPNAVPSYTSAVVTSATSGVGLTTSFAKTATPNPFEWMFEIGSLKDFDHAERALILGPTLIDAKEMSRVTVVDSRLEFEKGILPFKSHGDQNSGVEKSQMDKDKLWQLRLLFAWFDRWEREDEEHNRREQTTGRHPKSPGRDTDGDQDPDKWFSNSGASWLRKEVIEKLRWRVWNLATGSADEIDEAGDADTTEML</sequence>
<dbReference type="VEuPathDB" id="FungiDB:PV07_07850"/>
<dbReference type="STRING" id="569365.A0A0D2ASN8"/>
<organism evidence="8 9">
    <name type="scientific">Cladophialophora immunda</name>
    <dbReference type="NCBI Taxonomy" id="569365"/>
    <lineage>
        <taxon>Eukaryota</taxon>
        <taxon>Fungi</taxon>
        <taxon>Dikarya</taxon>
        <taxon>Ascomycota</taxon>
        <taxon>Pezizomycotina</taxon>
        <taxon>Eurotiomycetes</taxon>
        <taxon>Chaetothyriomycetidae</taxon>
        <taxon>Chaetothyriales</taxon>
        <taxon>Herpotrichiellaceae</taxon>
        <taxon>Cladophialophora</taxon>
    </lineage>
</organism>
<reference evidence="8 9" key="1">
    <citation type="submission" date="2015-01" db="EMBL/GenBank/DDBJ databases">
        <title>The Genome Sequence of Cladophialophora immunda CBS83496.</title>
        <authorList>
            <consortium name="The Broad Institute Genomics Platform"/>
            <person name="Cuomo C."/>
            <person name="de Hoog S."/>
            <person name="Gorbushina A."/>
            <person name="Stielow B."/>
            <person name="Teixiera M."/>
            <person name="Abouelleil A."/>
            <person name="Chapman S.B."/>
            <person name="Priest M."/>
            <person name="Young S.K."/>
            <person name="Wortman J."/>
            <person name="Nusbaum C."/>
            <person name="Birren B."/>
        </authorList>
    </citation>
    <scope>NUCLEOTIDE SEQUENCE [LARGE SCALE GENOMIC DNA]</scope>
    <source>
        <strain evidence="8 9">CBS 83496</strain>
    </source>
</reference>
<dbReference type="InterPro" id="IPR024990">
    <property type="entry name" value="Apc1"/>
</dbReference>
<evidence type="ECO:0000313" key="9">
    <source>
        <dbReference type="Proteomes" id="UP000054466"/>
    </source>
</evidence>
<feature type="compositionally biased region" description="Polar residues" evidence="6">
    <location>
        <begin position="306"/>
        <end position="317"/>
    </location>
</feature>
<dbReference type="OrthoDB" id="26401at2759"/>
<feature type="compositionally biased region" description="Basic and acidic residues" evidence="6">
    <location>
        <begin position="1968"/>
        <end position="1980"/>
    </location>
</feature>
<dbReference type="GO" id="GO:0031145">
    <property type="term" value="P:anaphase-promoting complex-dependent catabolic process"/>
    <property type="evidence" value="ECO:0007669"/>
    <property type="project" value="TreeGrafter"/>
</dbReference>
<keyword evidence="2" id="KW-0132">Cell division</keyword>
<evidence type="ECO:0000256" key="1">
    <source>
        <dbReference type="ARBA" id="ARBA00010547"/>
    </source>
</evidence>
<dbReference type="InterPro" id="IPR049255">
    <property type="entry name" value="Apc1_N"/>
</dbReference>
<dbReference type="PANTHER" id="PTHR12827:SF3">
    <property type="entry name" value="ANAPHASE-PROMOTING COMPLEX SUBUNIT 1"/>
    <property type="match status" value="1"/>
</dbReference>
<protein>
    <recommendedName>
        <fullName evidence="7">Anaphase-promoting complex subunit 1 N-terminal domain-containing protein</fullName>
    </recommendedName>
</protein>
<feature type="region of interest" description="Disordered" evidence="6">
    <location>
        <begin position="288"/>
        <end position="346"/>
    </location>
</feature>
<dbReference type="RefSeq" id="XP_016248383.1">
    <property type="nucleotide sequence ID" value="XM_016394964.1"/>
</dbReference>
<feature type="region of interest" description="Disordered" evidence="6">
    <location>
        <begin position="185"/>
        <end position="204"/>
    </location>
</feature>
<evidence type="ECO:0000256" key="6">
    <source>
        <dbReference type="SAM" id="MobiDB-lite"/>
    </source>
</evidence>
<dbReference type="GeneID" id="27347044"/>
<keyword evidence="4" id="KW-0498">Mitosis</keyword>
<dbReference type="InterPro" id="IPR011989">
    <property type="entry name" value="ARM-like"/>
</dbReference>
<keyword evidence="9" id="KW-1185">Reference proteome</keyword>
<dbReference type="GO" id="GO:0007091">
    <property type="term" value="P:metaphase/anaphase transition of mitotic cell cycle"/>
    <property type="evidence" value="ECO:0007669"/>
    <property type="project" value="TreeGrafter"/>
</dbReference>
<dbReference type="GO" id="GO:0051301">
    <property type="term" value="P:cell division"/>
    <property type="evidence" value="ECO:0007669"/>
    <property type="project" value="UniProtKB-KW"/>
</dbReference>
<evidence type="ECO:0000256" key="4">
    <source>
        <dbReference type="ARBA" id="ARBA00022776"/>
    </source>
</evidence>
<keyword evidence="5" id="KW-0131">Cell cycle</keyword>
<proteinExistence type="inferred from homology"/>
<feature type="domain" description="Anaphase-promoting complex subunit 1 N-terminal" evidence="7">
    <location>
        <begin position="31"/>
        <end position="740"/>
    </location>
</feature>
<dbReference type="FunFam" id="1.25.10.10:FF:000400">
    <property type="entry name" value="20S cyclosome subunit (APC1/BimE), putative"/>
    <property type="match status" value="1"/>
</dbReference>
<dbReference type="HOGENOM" id="CLU_000746_0_0_1"/>
<keyword evidence="3" id="KW-0677">Repeat</keyword>
<dbReference type="FunFam" id="1.25.10.10:FF:000217">
    <property type="entry name" value="20S cyclosome subunit (APC1/BimE)"/>
    <property type="match status" value="1"/>
</dbReference>
<dbReference type="Gene3D" id="1.25.10.10">
    <property type="entry name" value="Leucine-rich Repeat Variant"/>
    <property type="match status" value="3"/>
</dbReference>
<feature type="region of interest" description="Disordered" evidence="6">
    <location>
        <begin position="806"/>
        <end position="833"/>
    </location>
</feature>
<comment type="similarity">
    <text evidence="1">Belongs to the APC1 family.</text>
</comment>
<dbReference type="GO" id="GO:0070979">
    <property type="term" value="P:protein K11-linked ubiquitination"/>
    <property type="evidence" value="ECO:0007669"/>
    <property type="project" value="TreeGrafter"/>
</dbReference>
<dbReference type="Proteomes" id="UP000054466">
    <property type="component" value="Unassembled WGS sequence"/>
</dbReference>
<dbReference type="PANTHER" id="PTHR12827">
    <property type="entry name" value="MEIOTIC CHECKPOINT REGULATOR TSG24 FAMILY MEMBER"/>
    <property type="match status" value="1"/>
</dbReference>
<feature type="compositionally biased region" description="Basic and acidic residues" evidence="6">
    <location>
        <begin position="1952"/>
        <end position="1961"/>
    </location>
</feature>
<gene>
    <name evidence="8" type="ORF">PV07_07850</name>
</gene>